<evidence type="ECO:0000313" key="3">
    <source>
        <dbReference type="Proteomes" id="UP001163328"/>
    </source>
</evidence>
<accession>A0ABY6M3I3</accession>
<proteinExistence type="predicted"/>
<dbReference type="InterPro" id="IPR036291">
    <property type="entry name" value="NAD(P)-bd_dom_sf"/>
</dbReference>
<dbReference type="Proteomes" id="UP001163328">
    <property type="component" value="Chromosome"/>
</dbReference>
<keyword evidence="3" id="KW-1185">Reference proteome</keyword>
<evidence type="ECO:0000259" key="1">
    <source>
        <dbReference type="Pfam" id="PF02558"/>
    </source>
</evidence>
<gene>
    <name evidence="2" type="ORF">K5I29_03350</name>
</gene>
<dbReference type="EMBL" id="CP081495">
    <property type="protein sequence ID" value="UYW01963.1"/>
    <property type="molecule type" value="Genomic_DNA"/>
</dbReference>
<dbReference type="SUPFAM" id="SSF51735">
    <property type="entry name" value="NAD(P)-binding Rossmann-fold domains"/>
    <property type="match status" value="1"/>
</dbReference>
<sequence>MKVLMFGRGVISTQYAWALEKAGHIVEFYVREGSKAKYGESVSLNIYDARKSLRGVLINENWSIKIKEDLSTEHDYDLIILSVQHYQFESAVSFLANKIGNATLLIFNNFWEEPQTLVSNLPISKIVWGFPVAGGGFDEKGVLKGGLMKTVVIGTFGTEQTQRGREVINLFKLSGFKVKETKDFRSWLFSHFIFNASLHLENLKHKQMSLLELVTTTKYWRNVKLNGKELLLLLKARNVDLNVNKELNIFIFPPFLLVLIKKSAIWFLPYIKQVLIGHSNSYELKSYCKDVLLTAEELKLNLPRYEQNKHLWN</sequence>
<dbReference type="Pfam" id="PF02558">
    <property type="entry name" value="ApbA"/>
    <property type="match status" value="1"/>
</dbReference>
<dbReference type="InterPro" id="IPR013332">
    <property type="entry name" value="KPR_N"/>
</dbReference>
<name>A0ABY6M3I3_9FLAO</name>
<protein>
    <recommendedName>
        <fullName evidence="1">Ketopantoate reductase N-terminal domain-containing protein</fullName>
    </recommendedName>
</protein>
<dbReference type="Gene3D" id="3.40.50.720">
    <property type="entry name" value="NAD(P)-binding Rossmann-like Domain"/>
    <property type="match status" value="1"/>
</dbReference>
<dbReference type="RefSeq" id="WP_264434439.1">
    <property type="nucleotide sequence ID" value="NZ_CP081495.1"/>
</dbReference>
<organism evidence="2 3">
    <name type="scientific">Flavobacterium agricola</name>
    <dbReference type="NCBI Taxonomy" id="2870839"/>
    <lineage>
        <taxon>Bacteria</taxon>
        <taxon>Pseudomonadati</taxon>
        <taxon>Bacteroidota</taxon>
        <taxon>Flavobacteriia</taxon>
        <taxon>Flavobacteriales</taxon>
        <taxon>Flavobacteriaceae</taxon>
        <taxon>Flavobacterium</taxon>
    </lineage>
</organism>
<evidence type="ECO:0000313" key="2">
    <source>
        <dbReference type="EMBL" id="UYW01963.1"/>
    </source>
</evidence>
<feature type="domain" description="Ketopantoate reductase N-terminal" evidence="1">
    <location>
        <begin position="4"/>
        <end position="155"/>
    </location>
</feature>
<reference evidence="2" key="1">
    <citation type="submission" date="2021-08" db="EMBL/GenBank/DDBJ databases">
        <title>Flavobacterium sp. strain CC-SYL302.</title>
        <authorList>
            <person name="Lin S.-Y."/>
            <person name="Lee T.-H."/>
            <person name="Young C.-C."/>
        </authorList>
    </citation>
    <scope>NUCLEOTIDE SEQUENCE</scope>
    <source>
        <strain evidence="2">CC-SYL302</strain>
    </source>
</reference>